<dbReference type="InterPro" id="IPR058792">
    <property type="entry name" value="Beta-barrel_RND_2"/>
</dbReference>
<accession>A0AA48GHL5</accession>
<dbReference type="PANTHER" id="PTHR30469:SF15">
    <property type="entry name" value="HLYD FAMILY OF SECRETION PROTEINS"/>
    <property type="match status" value="1"/>
</dbReference>
<feature type="coiled-coil region" evidence="2">
    <location>
        <begin position="104"/>
        <end position="138"/>
    </location>
</feature>
<evidence type="ECO:0000256" key="2">
    <source>
        <dbReference type="SAM" id="Coils"/>
    </source>
</evidence>
<evidence type="ECO:0000259" key="3">
    <source>
        <dbReference type="Pfam" id="PF25917"/>
    </source>
</evidence>
<dbReference type="GO" id="GO:1990281">
    <property type="term" value="C:efflux pump complex"/>
    <property type="evidence" value="ECO:0007669"/>
    <property type="project" value="TreeGrafter"/>
</dbReference>
<sequence length="369" mass="39420">MSSPRILVYAALPAVLIAGTIGVHQYRKHAEIVRQRAQKQEGLVPVTLAGVENHSFRGAIAFTGTLLAVNRAELKAEVSGRVTRVIVQEGDRVGAGAVLSAQDEDDLLLSVQAAEAQLAQAQAQAQQARRDNERAQSLLEKRSVTRQSAQQAETNYNAAMAMVRAADSNLGLAKSRLRKSRITSPFAGEVAQRLIQPGEMLAPGQTAFTVVDNRKLEIQADLPAEAVAAVKQGMKASFRIAGFDQPFEATLTQVSGSVMQDGRTLRVRMEVPNADGRLKSGLFAEGVILGDGEVRRPALPSAILTAVGRDADVFVAENGVARRRRILVGPDQGGWRSVDGLPVGAQVVAQGRDLVADGTRLQLETEKGK</sequence>
<dbReference type="AlphaFoldDB" id="A0AA48GHL5"/>
<comment type="similarity">
    <text evidence="1">Belongs to the membrane fusion protein (MFP) (TC 8.A.1) family.</text>
</comment>
<dbReference type="KEGG" id="msil:METEAL_05560"/>
<proteinExistence type="inferred from homology"/>
<organism evidence="5 6">
    <name type="scientific">Mesoterricola silvestris</name>
    <dbReference type="NCBI Taxonomy" id="2927979"/>
    <lineage>
        <taxon>Bacteria</taxon>
        <taxon>Pseudomonadati</taxon>
        <taxon>Acidobacteriota</taxon>
        <taxon>Holophagae</taxon>
        <taxon>Holophagales</taxon>
        <taxon>Holophagaceae</taxon>
        <taxon>Mesoterricola</taxon>
    </lineage>
</organism>
<feature type="domain" description="CusB-like beta-barrel" evidence="4">
    <location>
        <begin position="218"/>
        <end position="285"/>
    </location>
</feature>
<dbReference type="RefSeq" id="WP_316414271.1">
    <property type="nucleotide sequence ID" value="NZ_AP027080.1"/>
</dbReference>
<evidence type="ECO:0000313" key="6">
    <source>
        <dbReference type="Proteomes" id="UP001238179"/>
    </source>
</evidence>
<dbReference type="Pfam" id="PF25917">
    <property type="entry name" value="BSH_RND"/>
    <property type="match status" value="1"/>
</dbReference>
<gene>
    <name evidence="5" type="ORF">METEAL_05560</name>
</gene>
<dbReference type="Gene3D" id="2.40.30.170">
    <property type="match status" value="1"/>
</dbReference>
<evidence type="ECO:0000313" key="5">
    <source>
        <dbReference type="EMBL" id="BDU71382.1"/>
    </source>
</evidence>
<dbReference type="InterPro" id="IPR006143">
    <property type="entry name" value="RND_pump_MFP"/>
</dbReference>
<feature type="domain" description="Multidrug resistance protein MdtA-like barrel-sandwich hybrid" evidence="3">
    <location>
        <begin position="70"/>
        <end position="212"/>
    </location>
</feature>
<dbReference type="GO" id="GO:0015562">
    <property type="term" value="F:efflux transmembrane transporter activity"/>
    <property type="evidence" value="ECO:0007669"/>
    <property type="project" value="TreeGrafter"/>
</dbReference>
<dbReference type="InterPro" id="IPR058625">
    <property type="entry name" value="MdtA-like_BSH"/>
</dbReference>
<protein>
    <submittedName>
        <fullName evidence="5">MexH family multidrug efflux RND transporter periplasmic adaptor subunit</fullName>
    </submittedName>
</protein>
<dbReference type="PANTHER" id="PTHR30469">
    <property type="entry name" value="MULTIDRUG RESISTANCE PROTEIN MDTA"/>
    <property type="match status" value="1"/>
</dbReference>
<dbReference type="NCBIfam" id="TIGR01730">
    <property type="entry name" value="RND_mfp"/>
    <property type="match status" value="1"/>
</dbReference>
<reference evidence="6" key="1">
    <citation type="journal article" date="2023" name="Int. J. Syst. Evol. Microbiol.">
        <title>Mesoterricola silvestris gen. nov., sp. nov., Mesoterricola sediminis sp. nov., Geothrix oryzae sp. nov., Geothrix edaphica sp. nov., Geothrix rubra sp. nov., and Geothrix limicola sp. nov., six novel members of Acidobacteriota isolated from soils.</title>
        <authorList>
            <person name="Itoh H."/>
            <person name="Sugisawa Y."/>
            <person name="Mise K."/>
            <person name="Xu Z."/>
            <person name="Kuniyasu M."/>
            <person name="Ushijima N."/>
            <person name="Kawano K."/>
            <person name="Kobayashi E."/>
            <person name="Shiratori Y."/>
            <person name="Masuda Y."/>
            <person name="Senoo K."/>
        </authorList>
    </citation>
    <scope>NUCLEOTIDE SEQUENCE [LARGE SCALE GENOMIC DNA]</scope>
    <source>
        <strain evidence="6">W79</strain>
    </source>
</reference>
<keyword evidence="2" id="KW-0175">Coiled coil</keyword>
<dbReference type="Gene3D" id="1.10.287.470">
    <property type="entry name" value="Helix hairpin bin"/>
    <property type="match status" value="1"/>
</dbReference>
<dbReference type="EMBL" id="AP027080">
    <property type="protein sequence ID" value="BDU71382.1"/>
    <property type="molecule type" value="Genomic_DNA"/>
</dbReference>
<keyword evidence="6" id="KW-1185">Reference proteome</keyword>
<name>A0AA48GHL5_9BACT</name>
<evidence type="ECO:0000256" key="1">
    <source>
        <dbReference type="ARBA" id="ARBA00009477"/>
    </source>
</evidence>
<dbReference type="SUPFAM" id="SSF111369">
    <property type="entry name" value="HlyD-like secretion proteins"/>
    <property type="match status" value="1"/>
</dbReference>
<dbReference type="Pfam" id="PF25954">
    <property type="entry name" value="Beta-barrel_RND_2"/>
    <property type="match status" value="1"/>
</dbReference>
<dbReference type="Gene3D" id="2.40.50.100">
    <property type="match status" value="1"/>
</dbReference>
<dbReference type="Proteomes" id="UP001238179">
    <property type="component" value="Chromosome"/>
</dbReference>
<evidence type="ECO:0000259" key="4">
    <source>
        <dbReference type="Pfam" id="PF25954"/>
    </source>
</evidence>